<sequence>MRKLRLSAPRGGGERAVGALAFEVAALMSRAAGLWRALGDAPVARLRAEGIRLEGVRLLVADRDADLLDLALAEMAAACGDLSRSVARLSGRCADPLLRRFEALFAGLVARGADPCGLRYAAARKMDRKARKMQRLVASTALLSQELDVLAELEQAGRLRRSGTGRKGAAGGSGGEEGARRVAQQRQEVDRLRAASLWNRTFDYAVRLLARSLFTIVARITQVFGLEPNNVAMDDSAMISLASTRLSWSNSFVGSVHSLVYPSDFAPDTPRSFLPAKSGKVSNGGEHVRRFLLSRSHSLRQLKWPMAGKHLIGCMVSGSRSPDRERWLHGGDGDLPLSFSYMSASNGDYSSINSQSHDDHHHHTNANLSMSAFESSSHSWVMSAPATTLGAAALALHYANLIVFIEKLTVAPHHICQDERDALYNMLTGRIRASLRARLKPVAKNNMAAAAAARDPIMAAEWSDTVQRVLGWLAPLAHNMLRWQSERNFEQRNVASSSTSVLLLQTLHFADRKKSEAAIVELLVGLDYLWRAGRRELDARAKRLVPAGGENYHDFADYNLQ</sequence>
<evidence type="ECO:0000259" key="2">
    <source>
        <dbReference type="Pfam" id="PF05003"/>
    </source>
</evidence>
<dbReference type="EMBL" id="FQ378033">
    <property type="protein sequence ID" value="CBX25396.1"/>
    <property type="molecule type" value="Genomic_DNA"/>
</dbReference>
<dbReference type="Pfam" id="PF05003">
    <property type="entry name" value="DUF668"/>
    <property type="match status" value="1"/>
</dbReference>
<organism evidence="4">
    <name type="scientific">Oryza brachyantha</name>
    <name type="common">malo sina</name>
    <dbReference type="NCBI Taxonomy" id="4533"/>
    <lineage>
        <taxon>Eukaryota</taxon>
        <taxon>Viridiplantae</taxon>
        <taxon>Streptophyta</taxon>
        <taxon>Embryophyta</taxon>
        <taxon>Tracheophyta</taxon>
        <taxon>Spermatophyta</taxon>
        <taxon>Magnoliopsida</taxon>
        <taxon>Liliopsida</taxon>
        <taxon>Poales</taxon>
        <taxon>Poaceae</taxon>
        <taxon>BOP clade</taxon>
        <taxon>Oryzoideae</taxon>
        <taxon>Oryzeae</taxon>
        <taxon>Oryzinae</taxon>
        <taxon>Oryza</taxon>
    </lineage>
</organism>
<name>G2XMJ6_ORYBR</name>
<dbReference type="InterPro" id="IPR021864">
    <property type="entry name" value="DUF3475"/>
</dbReference>
<proteinExistence type="predicted"/>
<dbReference type="Pfam" id="PF11961">
    <property type="entry name" value="DUF3475"/>
    <property type="match status" value="1"/>
</dbReference>
<feature type="region of interest" description="Disordered" evidence="1">
    <location>
        <begin position="161"/>
        <end position="184"/>
    </location>
</feature>
<dbReference type="OrthoDB" id="2018987at2759"/>
<feature type="compositionally biased region" description="Gly residues" evidence="1">
    <location>
        <begin position="165"/>
        <end position="176"/>
    </location>
</feature>
<evidence type="ECO:0000259" key="3">
    <source>
        <dbReference type="Pfam" id="PF11961"/>
    </source>
</evidence>
<feature type="domain" description="DUF3475" evidence="3">
    <location>
        <begin position="20"/>
        <end position="75"/>
    </location>
</feature>
<dbReference type="GO" id="GO:0045927">
    <property type="term" value="P:positive regulation of growth"/>
    <property type="evidence" value="ECO:0007669"/>
    <property type="project" value="InterPro"/>
</dbReference>
<evidence type="ECO:0000256" key="1">
    <source>
        <dbReference type="SAM" id="MobiDB-lite"/>
    </source>
</evidence>
<dbReference type="PANTHER" id="PTHR31371">
    <property type="entry name" value="BNAC09G50660D PROTEIN"/>
    <property type="match status" value="1"/>
</dbReference>
<protein>
    <submittedName>
        <fullName evidence="4">Hypothetical_protein</fullName>
    </submittedName>
</protein>
<dbReference type="PANTHER" id="PTHR31371:SF20">
    <property type="entry name" value="OS12G0146500 PROTEIN"/>
    <property type="match status" value="1"/>
</dbReference>
<dbReference type="AlphaFoldDB" id="G2XMJ6"/>
<accession>G2XMJ6</accession>
<dbReference type="KEGG" id="obr:102700107"/>
<evidence type="ECO:0000313" key="4">
    <source>
        <dbReference type="EMBL" id="CBX25396.1"/>
    </source>
</evidence>
<reference evidence="4" key="1">
    <citation type="submission" date="2010-10" db="EMBL/GenBank/DDBJ databases">
        <authorList>
            <person name="Genoscope - CEA"/>
        </authorList>
    </citation>
    <scope>NUCLEOTIDE SEQUENCE</scope>
</reference>
<dbReference type="InterPro" id="IPR007700">
    <property type="entry name" value="DUF668"/>
</dbReference>
<gene>
    <name evidence="4" type="primary">Ob12g0021I15_5</name>
</gene>
<feature type="domain" description="DUF668" evidence="2">
    <location>
        <begin position="388"/>
        <end position="482"/>
    </location>
</feature>